<dbReference type="InterPro" id="IPR036291">
    <property type="entry name" value="NAD(P)-bd_dom_sf"/>
</dbReference>
<dbReference type="PATRIC" id="fig|37636.3.peg.2000"/>
<dbReference type="InterPro" id="IPR051538">
    <property type="entry name" value="Acyl-CoA_Synth/Transferase"/>
</dbReference>
<evidence type="ECO:0000313" key="5">
    <source>
        <dbReference type="EMBL" id="KPD32645.1"/>
    </source>
</evidence>
<evidence type="ECO:0000313" key="6">
    <source>
        <dbReference type="Proteomes" id="UP000053099"/>
    </source>
</evidence>
<dbReference type="InterPro" id="IPR032875">
    <property type="entry name" value="Succ_CoA_lig_flav_dom"/>
</dbReference>
<keyword evidence="2" id="KW-0547">Nucleotide-binding</keyword>
<dbReference type="CDD" id="cd04301">
    <property type="entry name" value="NAT_SF"/>
    <property type="match status" value="1"/>
</dbReference>
<dbReference type="Gene3D" id="3.40.50.720">
    <property type="entry name" value="NAD(P)-binding Rossmann-like Domain"/>
    <property type="match status" value="1"/>
</dbReference>
<evidence type="ECO:0000256" key="3">
    <source>
        <dbReference type="ARBA" id="ARBA00022840"/>
    </source>
</evidence>
<feature type="domain" description="N-acetyltransferase" evidence="4">
    <location>
        <begin position="26"/>
        <end position="180"/>
    </location>
</feature>
<dbReference type="InterPro" id="IPR003781">
    <property type="entry name" value="CoA-bd"/>
</dbReference>
<dbReference type="InterPro" id="IPR000182">
    <property type="entry name" value="GNAT_dom"/>
</dbReference>
<dbReference type="PROSITE" id="PS51186">
    <property type="entry name" value="GNAT"/>
    <property type="match status" value="1"/>
</dbReference>
<dbReference type="GO" id="GO:0016874">
    <property type="term" value="F:ligase activity"/>
    <property type="evidence" value="ECO:0007669"/>
    <property type="project" value="UniProtKB-KW"/>
</dbReference>
<dbReference type="EMBL" id="LJJR01000005">
    <property type="protein sequence ID" value="KPD32645.1"/>
    <property type="molecule type" value="Genomic_DNA"/>
</dbReference>
<dbReference type="Pfam" id="PF13380">
    <property type="entry name" value="CoA_binding_2"/>
    <property type="match status" value="1"/>
</dbReference>
<name>A0A0N0IRF9_THESC</name>
<dbReference type="InterPro" id="IPR016181">
    <property type="entry name" value="Acyl_CoA_acyltransferase"/>
</dbReference>
<dbReference type="Gene3D" id="3.30.470.20">
    <property type="entry name" value="ATP-grasp fold, B domain"/>
    <property type="match status" value="1"/>
</dbReference>
<dbReference type="PANTHER" id="PTHR43334:SF1">
    <property type="entry name" value="3-HYDROXYPROPIONATE--COA LIGASE [ADP-FORMING]"/>
    <property type="match status" value="1"/>
</dbReference>
<evidence type="ECO:0000256" key="2">
    <source>
        <dbReference type="ARBA" id="ARBA00022741"/>
    </source>
</evidence>
<evidence type="ECO:0000256" key="1">
    <source>
        <dbReference type="ARBA" id="ARBA00022598"/>
    </source>
</evidence>
<dbReference type="SUPFAM" id="SSF52210">
    <property type="entry name" value="Succinyl-CoA synthetase domains"/>
    <property type="match status" value="2"/>
</dbReference>
<dbReference type="Pfam" id="PF13607">
    <property type="entry name" value="Succ_CoA_lig"/>
    <property type="match status" value="1"/>
</dbReference>
<reference evidence="5 6" key="1">
    <citation type="submission" date="2015-09" db="EMBL/GenBank/DDBJ databases">
        <title>Draft genome sequence of Thermus scotoductus strain K1 isolated from a geothermal spring in Nagorno-Karabakh, Armenia.</title>
        <authorList>
            <person name="Saghatelyan A."/>
            <person name="Poghosyan L."/>
            <person name="Panosyan H."/>
            <person name="Birkeland N.-K."/>
        </authorList>
    </citation>
    <scope>NUCLEOTIDE SEQUENCE [LARGE SCALE GENOMIC DNA]</scope>
    <source>
        <strain evidence="5 6">K1</strain>
    </source>
</reference>
<dbReference type="SUPFAM" id="SSF55729">
    <property type="entry name" value="Acyl-CoA N-acyltransferases (Nat)"/>
    <property type="match status" value="1"/>
</dbReference>
<keyword evidence="3" id="KW-0067">ATP-binding</keyword>
<sequence>MGYVPPPTPQHGLEEGPILLKDGRTAFLRRAGPKDLPLFVEFLRRLSPESLRMRFFSPISPEKAAELLLSAKPEEEKVILMVLAGDPPRMVATGEYVRLKGEDTAEVAFLVDDAFQGKGLGTLLLERLALIAAKRGVRRFQAFVLAENQKMLNVFMESGFQVRARRDSGEVEVEFEILLEEKAAERFEWREKVSTLASLHPFFFPRGVAVVGASRDPESIGYRTLENLIFGRFQGPVYPVNEAIGKEGGTVGPLLAYPRVESIPGPVDLAVIAVPKERVWEALEASGRRGVRASVVLTTGFQDQEAKELADKARRLGMRLLGPGSLGLVHTHPEVRLAAGLAPLPKPGPLAISSQSGTLGRAVMAYAEGMGLGISSFVSLGAKADISSNDLLQFWEEDERTRVILLYLESFGNPRRFSRLARRIGKKKPILAVHPSRDPLVRTLFAQAGVIRANSLEEAFDVAALLALGRLPENNRVRLISNASGPSNLALEALREGGLFVEHVDLGSTAKAEEFARALEEALEGEAGSVFLLFVPMGFTSEEEFLALLEKAEGNKVLLACVMGSPGVRARVMGQVALYRFPESAAIALSRAWAYKAWREEPLHFPDFPDLRLEEARKLLEGKRTLSQAEGAALLECFGLPLGKGEGLSLKLTAKPHPLFGPVLTLVLPTPLGDQVLGQRLSPLTQKDAQELVRPLSHGQSPDLSGPLDPAPYQEIVLRLSRLLEELPQVEEVSLELSGPRIARFEVRLGGNPEPRNRHAHSKPR</sequence>
<dbReference type="PANTHER" id="PTHR43334">
    <property type="entry name" value="ACETATE--COA LIGASE [ADP-FORMING]"/>
    <property type="match status" value="1"/>
</dbReference>
<dbReference type="Pfam" id="PF00583">
    <property type="entry name" value="Acetyltransf_1"/>
    <property type="match status" value="1"/>
</dbReference>
<keyword evidence="1 5" id="KW-0436">Ligase</keyword>
<dbReference type="Gene3D" id="3.40.50.261">
    <property type="entry name" value="Succinyl-CoA synthetase domains"/>
    <property type="match status" value="2"/>
</dbReference>
<evidence type="ECO:0000259" key="4">
    <source>
        <dbReference type="PROSITE" id="PS51186"/>
    </source>
</evidence>
<dbReference type="InterPro" id="IPR016102">
    <property type="entry name" value="Succinyl-CoA_synth-like"/>
</dbReference>
<accession>A0A0N0IRF9</accession>
<comment type="caution">
    <text evidence="5">The sequence shown here is derived from an EMBL/GenBank/DDBJ whole genome shotgun (WGS) entry which is preliminary data.</text>
</comment>
<organism evidence="5 6">
    <name type="scientific">Thermus scotoductus</name>
    <dbReference type="NCBI Taxonomy" id="37636"/>
    <lineage>
        <taxon>Bacteria</taxon>
        <taxon>Thermotogati</taxon>
        <taxon>Deinococcota</taxon>
        <taxon>Deinococci</taxon>
        <taxon>Thermales</taxon>
        <taxon>Thermaceae</taxon>
        <taxon>Thermus</taxon>
    </lineage>
</organism>
<dbReference type="Proteomes" id="UP000053099">
    <property type="component" value="Unassembled WGS sequence"/>
</dbReference>
<dbReference type="AlphaFoldDB" id="A0A0N0IRF9"/>
<dbReference type="GO" id="GO:0016747">
    <property type="term" value="F:acyltransferase activity, transferring groups other than amino-acyl groups"/>
    <property type="evidence" value="ECO:0007669"/>
    <property type="project" value="InterPro"/>
</dbReference>
<gene>
    <name evidence="5" type="ORF">AN926_01920</name>
</gene>
<protein>
    <submittedName>
        <fullName evidence="5">6-carboxyhexanoate--CoA ligase</fullName>
    </submittedName>
</protein>
<dbReference type="SUPFAM" id="SSF51735">
    <property type="entry name" value="NAD(P)-binding Rossmann-fold domains"/>
    <property type="match status" value="1"/>
</dbReference>
<dbReference type="SMART" id="SM00881">
    <property type="entry name" value="CoA_binding"/>
    <property type="match status" value="1"/>
</dbReference>
<proteinExistence type="predicted"/>
<dbReference type="GO" id="GO:0005524">
    <property type="term" value="F:ATP binding"/>
    <property type="evidence" value="ECO:0007669"/>
    <property type="project" value="UniProtKB-KW"/>
</dbReference>
<dbReference type="Gene3D" id="3.40.630.30">
    <property type="match status" value="1"/>
</dbReference>